<dbReference type="InterPro" id="IPR016039">
    <property type="entry name" value="Thiolase-like"/>
</dbReference>
<evidence type="ECO:0000256" key="1">
    <source>
        <dbReference type="ARBA" id="ARBA00022679"/>
    </source>
</evidence>
<dbReference type="InterPro" id="IPR014030">
    <property type="entry name" value="Ketoacyl_synth_N"/>
</dbReference>
<feature type="domain" description="Beta-ketoacyl synthase-like N-terminal" evidence="2">
    <location>
        <begin position="8"/>
        <end position="224"/>
    </location>
</feature>
<protein>
    <submittedName>
        <fullName evidence="3">Beta-ketoacyl synthase N-terminal-like domain-containing protein</fullName>
    </submittedName>
</protein>
<dbReference type="Gene3D" id="3.40.47.10">
    <property type="match status" value="1"/>
</dbReference>
<keyword evidence="4" id="KW-1185">Reference proteome</keyword>
<dbReference type="SUPFAM" id="SSF53901">
    <property type="entry name" value="Thiolase-like"/>
    <property type="match status" value="2"/>
</dbReference>
<accession>A0ABT6WHS1</accession>
<reference evidence="3 4" key="1">
    <citation type="submission" date="2023-05" db="EMBL/GenBank/DDBJ databases">
        <title>Actinoplanes sp. NEAU-A12 genome sequencing.</title>
        <authorList>
            <person name="Wang Z.-S."/>
        </authorList>
    </citation>
    <scope>NUCLEOTIDE SEQUENCE [LARGE SCALE GENOMIC DNA]</scope>
    <source>
        <strain evidence="3 4">NEAU-A12</strain>
    </source>
</reference>
<evidence type="ECO:0000313" key="4">
    <source>
        <dbReference type="Proteomes" id="UP001241758"/>
    </source>
</evidence>
<evidence type="ECO:0000313" key="3">
    <source>
        <dbReference type="EMBL" id="MDI6099265.1"/>
    </source>
</evidence>
<sequence>MSTFTLGVSGWGVLAPMGTGADDFGAGLRSGREPAVDAGEVTAAPMPQERVFGLPGFTARDHLGRKGTSFLDRRTALALIAGAQALDDSELVVDDDNRERVGVVLGTSAGSLQSTSDYTRETFEADKPYLVNPILFPNTVLNCAAGQVAIRYGLRGPNTTVAGGATAMLSALRWAYVMMRRGRAEALLVGAVEELTPHQAWTSAALGTADGVPAGEGCAMFMIENAAAMRAAGRRPRAEIRAVELAHTTEGTDTADALAAVIRRVLDTAGPELTVDTVITCDAAGEAPALDRAVGRAAERIAVTPVAGDAPAAAGALQLAVLLAGASGHSRTALITACTPDGAVGAAVVTV</sequence>
<dbReference type="PANTHER" id="PTHR11712">
    <property type="entry name" value="POLYKETIDE SYNTHASE-RELATED"/>
    <property type="match status" value="1"/>
</dbReference>
<keyword evidence="1" id="KW-0808">Transferase</keyword>
<dbReference type="Proteomes" id="UP001241758">
    <property type="component" value="Unassembled WGS sequence"/>
</dbReference>
<dbReference type="PANTHER" id="PTHR11712:SF336">
    <property type="entry name" value="3-OXOACYL-[ACYL-CARRIER-PROTEIN] SYNTHASE, MITOCHONDRIAL"/>
    <property type="match status" value="1"/>
</dbReference>
<dbReference type="EMBL" id="JASCTH010000006">
    <property type="protein sequence ID" value="MDI6099265.1"/>
    <property type="molecule type" value="Genomic_DNA"/>
</dbReference>
<gene>
    <name evidence="3" type="ORF">QLQ12_11730</name>
</gene>
<name>A0ABT6WHS1_9ACTN</name>
<evidence type="ECO:0000259" key="2">
    <source>
        <dbReference type="Pfam" id="PF00109"/>
    </source>
</evidence>
<dbReference type="Pfam" id="PF00109">
    <property type="entry name" value="ketoacyl-synt"/>
    <property type="match status" value="1"/>
</dbReference>
<organism evidence="3 4">
    <name type="scientific">Actinoplanes sandaracinus</name>
    <dbReference type="NCBI Taxonomy" id="3045177"/>
    <lineage>
        <taxon>Bacteria</taxon>
        <taxon>Bacillati</taxon>
        <taxon>Actinomycetota</taxon>
        <taxon>Actinomycetes</taxon>
        <taxon>Micromonosporales</taxon>
        <taxon>Micromonosporaceae</taxon>
        <taxon>Actinoplanes</taxon>
    </lineage>
</organism>
<dbReference type="InterPro" id="IPR000794">
    <property type="entry name" value="Beta-ketoacyl_synthase"/>
</dbReference>
<proteinExistence type="predicted"/>
<dbReference type="RefSeq" id="WP_282759338.1">
    <property type="nucleotide sequence ID" value="NZ_JASCTH010000006.1"/>
</dbReference>
<comment type="caution">
    <text evidence="3">The sequence shown here is derived from an EMBL/GenBank/DDBJ whole genome shotgun (WGS) entry which is preliminary data.</text>
</comment>